<organism evidence="4">
    <name type="scientific">Acinetobacter baumannii</name>
    <dbReference type="NCBI Taxonomy" id="470"/>
    <lineage>
        <taxon>Bacteria</taxon>
        <taxon>Pseudomonadati</taxon>
        <taxon>Pseudomonadota</taxon>
        <taxon>Gammaproteobacteria</taxon>
        <taxon>Moraxellales</taxon>
        <taxon>Moraxellaceae</taxon>
        <taxon>Acinetobacter</taxon>
        <taxon>Acinetobacter calcoaceticus/baumannii complex</taxon>
    </lineage>
</organism>
<dbReference type="GO" id="GO:0016020">
    <property type="term" value="C:membrane"/>
    <property type="evidence" value="ECO:0007669"/>
    <property type="project" value="TreeGrafter"/>
</dbReference>
<feature type="transmembrane region" description="Helical" evidence="1">
    <location>
        <begin position="193"/>
        <end position="215"/>
    </location>
</feature>
<sequence>MIKNKFRYDINGLRAYAVALVVLFHFQILGFSAGFIGVDIFFVISGYLMTKIIIDQLLQDKFSIWKFYLARGIRILPALLTLTVVVASVGWFLLIPEEYKSYGKHAASSITFLSNIIYWRESSDYFSAAAHDKILLHTWSLSVEWQFYIILPIILLIIGKIKKNRNILNLAVLFGFLISLFLSYKVSENSQTTAFYMIPTRAWEMLAGGLVYAYLSQISLSSVIRKCIEIFGFGLILISLLVFETETLWPSINAILPVLGSMMILMSNCNESIFTKPKIFQFTGDASYSIYLWHWPIVFFITYMGYKNNIFVLAAGIVFSLILGWVSYKYIETPTRRYLSTVSIAKGYLILISIVIVLSVVFSLIFIKNGFPQRASKEYQSKTKHIVMPLPMNNWCFYSVDSISKLPIGAGVLDCKVGVKESPISKSVLLFGDSFGGHSIPFWDNVGKSNNLTVQAITTNWCYPSLNDEYTGSKSSRAFEQCKFNRNYLKQNLIKYDAYVFAGHWKQVASDPKHLKALDELLKETSLTGKPVLLIASPTSFEENLGGLFKRSVWIGQNFDIKQHNNTAYDKATVLANDRVRQLASKYHNVIFLEREDLYPPTNMTNDNYPISLDGSHLSIKGSIESAEYFKNTEKFKEVSKIFR</sequence>
<keyword evidence="4" id="KW-0808">Transferase</keyword>
<feature type="domain" description="SGNH" evidence="3">
    <location>
        <begin position="414"/>
        <end position="628"/>
    </location>
</feature>
<feature type="transmembrane region" description="Helical" evidence="1">
    <location>
        <begin position="35"/>
        <end position="54"/>
    </location>
</feature>
<dbReference type="PANTHER" id="PTHR23028:SF53">
    <property type="entry name" value="ACYL_TRANSF_3 DOMAIN-CONTAINING PROTEIN"/>
    <property type="match status" value="1"/>
</dbReference>
<dbReference type="PANTHER" id="PTHR23028">
    <property type="entry name" value="ACETYLTRANSFERASE"/>
    <property type="match status" value="1"/>
</dbReference>
<feature type="transmembrane region" description="Helical" evidence="1">
    <location>
        <begin position="75"/>
        <end position="94"/>
    </location>
</feature>
<feature type="transmembrane region" description="Helical" evidence="1">
    <location>
        <begin position="310"/>
        <end position="328"/>
    </location>
</feature>
<keyword evidence="1" id="KW-0472">Membrane</keyword>
<feature type="transmembrane region" description="Helical" evidence="1">
    <location>
        <begin position="288"/>
        <end position="304"/>
    </location>
</feature>
<evidence type="ECO:0000259" key="3">
    <source>
        <dbReference type="Pfam" id="PF19040"/>
    </source>
</evidence>
<feature type="transmembrane region" description="Helical" evidence="1">
    <location>
        <begin position="12"/>
        <end position="29"/>
    </location>
</feature>
<dbReference type="InterPro" id="IPR002656">
    <property type="entry name" value="Acyl_transf_3_dom"/>
</dbReference>
<keyword evidence="4" id="KW-0012">Acyltransferase</keyword>
<keyword evidence="1" id="KW-1133">Transmembrane helix</keyword>
<gene>
    <name evidence="4" type="ORF">MKP18_002955</name>
</gene>
<reference evidence="4" key="1">
    <citation type="submission" date="2023-06" db="EMBL/GenBank/DDBJ databases">
        <authorList>
            <consortium name="Clinical and Environmental Microbiology Branch: Whole genome sequencing antimicrobial resistance pathogens in the healthcare setting"/>
        </authorList>
    </citation>
    <scope>NUCLEOTIDE SEQUENCE</scope>
    <source>
        <strain evidence="4">2021GN-00227</strain>
    </source>
</reference>
<protein>
    <submittedName>
        <fullName evidence="4">Acyltransferase</fullName>
    </submittedName>
</protein>
<proteinExistence type="predicted"/>
<dbReference type="EMBL" id="ABFEVW020000020">
    <property type="protein sequence ID" value="EKU3569521.1"/>
    <property type="molecule type" value="Genomic_DNA"/>
</dbReference>
<evidence type="ECO:0000256" key="1">
    <source>
        <dbReference type="SAM" id="Phobius"/>
    </source>
</evidence>
<feature type="transmembrane region" description="Helical" evidence="1">
    <location>
        <begin position="168"/>
        <end position="187"/>
    </location>
</feature>
<dbReference type="AlphaFoldDB" id="A0AAD2U4F2"/>
<dbReference type="Pfam" id="PF01757">
    <property type="entry name" value="Acyl_transf_3"/>
    <property type="match status" value="1"/>
</dbReference>
<feature type="transmembrane region" description="Helical" evidence="1">
    <location>
        <begin position="249"/>
        <end position="267"/>
    </location>
</feature>
<dbReference type="RefSeq" id="WP_057047644.1">
    <property type="nucleotide sequence ID" value="NZ_CAXNZE010000003.1"/>
</dbReference>
<evidence type="ECO:0000313" key="4">
    <source>
        <dbReference type="EMBL" id="EKU3569521.1"/>
    </source>
</evidence>
<feature type="domain" description="Acyltransferase 3" evidence="2">
    <location>
        <begin position="8"/>
        <end position="328"/>
    </location>
</feature>
<dbReference type="GO" id="GO:0009103">
    <property type="term" value="P:lipopolysaccharide biosynthetic process"/>
    <property type="evidence" value="ECO:0007669"/>
    <property type="project" value="TreeGrafter"/>
</dbReference>
<dbReference type="InterPro" id="IPR050879">
    <property type="entry name" value="Acyltransferase_3"/>
</dbReference>
<name>A0AAD2U4F2_ACIBA</name>
<accession>A0AAD2U4F2</accession>
<feature type="transmembrane region" description="Helical" evidence="1">
    <location>
        <begin position="145"/>
        <end position="161"/>
    </location>
</feature>
<dbReference type="Pfam" id="PF19040">
    <property type="entry name" value="SGNH"/>
    <property type="match status" value="1"/>
</dbReference>
<keyword evidence="1" id="KW-0812">Transmembrane</keyword>
<dbReference type="InterPro" id="IPR043968">
    <property type="entry name" value="SGNH"/>
</dbReference>
<feature type="transmembrane region" description="Helical" evidence="1">
    <location>
        <begin position="348"/>
        <end position="367"/>
    </location>
</feature>
<dbReference type="GO" id="GO:0016747">
    <property type="term" value="F:acyltransferase activity, transferring groups other than amino-acyl groups"/>
    <property type="evidence" value="ECO:0007669"/>
    <property type="project" value="InterPro"/>
</dbReference>
<evidence type="ECO:0000259" key="2">
    <source>
        <dbReference type="Pfam" id="PF01757"/>
    </source>
</evidence>
<dbReference type="EMBL" id="ABFEVW030000020">
    <property type="protein sequence ID" value="EMN1072618.1"/>
    <property type="molecule type" value="Genomic_DNA"/>
</dbReference>
<feature type="transmembrane region" description="Helical" evidence="1">
    <location>
        <begin position="227"/>
        <end position="243"/>
    </location>
</feature>
<comment type="caution">
    <text evidence="4">The sequence shown here is derived from an EMBL/GenBank/DDBJ whole genome shotgun (WGS) entry which is preliminary data.</text>
</comment>